<dbReference type="PANTHER" id="PTHR35526:SF3">
    <property type="entry name" value="ANTI-SIGMA-F FACTOR RSBW"/>
    <property type="match status" value="1"/>
</dbReference>
<dbReference type="RefSeq" id="WP_326757439.1">
    <property type="nucleotide sequence ID" value="NZ_CP109135.1"/>
</dbReference>
<keyword evidence="1" id="KW-0418">Kinase</keyword>
<evidence type="ECO:0000313" key="3">
    <source>
        <dbReference type="EMBL" id="WSD11859.1"/>
    </source>
</evidence>
<dbReference type="SUPFAM" id="SSF55874">
    <property type="entry name" value="ATPase domain of HSP90 chaperone/DNA topoisomerase II/histidine kinase"/>
    <property type="match status" value="1"/>
</dbReference>
<evidence type="ECO:0000256" key="1">
    <source>
        <dbReference type="ARBA" id="ARBA00022527"/>
    </source>
</evidence>
<evidence type="ECO:0000313" key="4">
    <source>
        <dbReference type="Proteomes" id="UP001340816"/>
    </source>
</evidence>
<dbReference type="InterPro" id="IPR050267">
    <property type="entry name" value="Anti-sigma-factor_SerPK"/>
</dbReference>
<dbReference type="InterPro" id="IPR003594">
    <property type="entry name" value="HATPase_dom"/>
</dbReference>
<name>A0ABZ1H0S2_STRPH</name>
<proteinExistence type="predicted"/>
<accession>A0ABZ1H0S2</accession>
<dbReference type="Proteomes" id="UP001340816">
    <property type="component" value="Chromosome"/>
</dbReference>
<keyword evidence="1" id="KW-0723">Serine/threonine-protein kinase</keyword>
<dbReference type="PANTHER" id="PTHR35526">
    <property type="entry name" value="ANTI-SIGMA-F FACTOR RSBW-RELATED"/>
    <property type="match status" value="1"/>
</dbReference>
<keyword evidence="3" id="KW-0067">ATP-binding</keyword>
<reference evidence="3 4" key="1">
    <citation type="submission" date="2022-10" db="EMBL/GenBank/DDBJ databases">
        <title>The complete genomes of actinobacterial strains from the NBC collection.</title>
        <authorList>
            <person name="Joergensen T.S."/>
            <person name="Alvarez Arevalo M."/>
            <person name="Sterndorff E.B."/>
            <person name="Faurdal D."/>
            <person name="Vuksanovic O."/>
            <person name="Mourched A.-S."/>
            <person name="Charusanti P."/>
            <person name="Shaw S."/>
            <person name="Blin K."/>
            <person name="Weber T."/>
        </authorList>
    </citation>
    <scope>NUCLEOTIDE SEQUENCE [LARGE SCALE GENOMIC DNA]</scope>
    <source>
        <strain evidence="3 4">NBC 01752</strain>
    </source>
</reference>
<keyword evidence="1" id="KW-0808">Transferase</keyword>
<sequence>MSHRVPGRNTVAEPAVTITHVVQHMEDAVVPAETDRAERRSQLVAWMAGEVETEVTDLFGNPALAEVPLPSRPQAARTARQLIRTVLGGQWCIADHVTDDAVLLGSELVANVVQHTGARVLGLRMRQRAGWIRIEVRDPSRGLPCLMPQSETALQGRGLYLVNQLSDRWGVDLLPRGKATWFEMRVTTGDG</sequence>
<dbReference type="Pfam" id="PF13581">
    <property type="entry name" value="HATPase_c_2"/>
    <property type="match status" value="1"/>
</dbReference>
<keyword evidence="4" id="KW-1185">Reference proteome</keyword>
<evidence type="ECO:0000259" key="2">
    <source>
        <dbReference type="Pfam" id="PF13581"/>
    </source>
</evidence>
<dbReference type="EMBL" id="CP109135">
    <property type="protein sequence ID" value="WSD11859.1"/>
    <property type="molecule type" value="Genomic_DNA"/>
</dbReference>
<protein>
    <submittedName>
        <fullName evidence="3">ATP-binding protein</fullName>
    </submittedName>
</protein>
<dbReference type="InterPro" id="IPR036890">
    <property type="entry name" value="HATPase_C_sf"/>
</dbReference>
<organism evidence="3 4">
    <name type="scientific">Streptomyces phaeochromogenes</name>
    <dbReference type="NCBI Taxonomy" id="1923"/>
    <lineage>
        <taxon>Bacteria</taxon>
        <taxon>Bacillati</taxon>
        <taxon>Actinomycetota</taxon>
        <taxon>Actinomycetes</taxon>
        <taxon>Kitasatosporales</taxon>
        <taxon>Streptomycetaceae</taxon>
        <taxon>Streptomyces</taxon>
        <taxon>Streptomyces phaeochromogenes group</taxon>
    </lineage>
</organism>
<keyword evidence="3" id="KW-0547">Nucleotide-binding</keyword>
<feature type="domain" description="Histidine kinase/HSP90-like ATPase" evidence="2">
    <location>
        <begin position="69"/>
        <end position="181"/>
    </location>
</feature>
<dbReference type="CDD" id="cd16936">
    <property type="entry name" value="HATPase_RsbW-like"/>
    <property type="match status" value="1"/>
</dbReference>
<dbReference type="Gene3D" id="3.30.565.10">
    <property type="entry name" value="Histidine kinase-like ATPase, C-terminal domain"/>
    <property type="match status" value="1"/>
</dbReference>
<dbReference type="GO" id="GO:0005524">
    <property type="term" value="F:ATP binding"/>
    <property type="evidence" value="ECO:0007669"/>
    <property type="project" value="UniProtKB-KW"/>
</dbReference>
<gene>
    <name evidence="3" type="ORF">OHB35_00755</name>
</gene>